<reference evidence="2 3" key="1">
    <citation type="submission" date="2020-08" db="EMBL/GenBank/DDBJ databases">
        <title>Sequencing the genomes of 1000 actinobacteria strains.</title>
        <authorList>
            <person name="Klenk H.-P."/>
        </authorList>
    </citation>
    <scope>NUCLEOTIDE SEQUENCE [LARGE SCALE GENOMIC DNA]</scope>
    <source>
        <strain evidence="2 3">DSM 45362</strain>
    </source>
</reference>
<evidence type="ECO:0000256" key="1">
    <source>
        <dbReference type="SAM" id="MobiDB-lite"/>
    </source>
</evidence>
<dbReference type="AlphaFoldDB" id="A0A841BN39"/>
<feature type="compositionally biased region" description="Basic and acidic residues" evidence="1">
    <location>
        <begin position="1"/>
        <end position="10"/>
    </location>
</feature>
<dbReference type="Proteomes" id="UP000587527">
    <property type="component" value="Unassembled WGS sequence"/>
</dbReference>
<evidence type="ECO:0000313" key="3">
    <source>
        <dbReference type="Proteomes" id="UP000587527"/>
    </source>
</evidence>
<keyword evidence="3" id="KW-1185">Reference proteome</keyword>
<comment type="caution">
    <text evidence="2">The sequence shown here is derived from an EMBL/GenBank/DDBJ whole genome shotgun (WGS) entry which is preliminary data.</text>
</comment>
<gene>
    <name evidence="2" type="ORF">F4553_001541</name>
</gene>
<evidence type="ECO:0000313" key="2">
    <source>
        <dbReference type="EMBL" id="MBB5868162.1"/>
    </source>
</evidence>
<name>A0A841BN39_9ACTN</name>
<accession>A0A841BN39</accession>
<feature type="region of interest" description="Disordered" evidence="1">
    <location>
        <begin position="1"/>
        <end position="23"/>
    </location>
</feature>
<sequence length="65" mass="6852">MNGREPHERVGGPARSVGAGAPIGLAVEPRRGRWARLHGDRYGCASMVTATVSAREVELAARGVK</sequence>
<proteinExistence type="predicted"/>
<protein>
    <submittedName>
        <fullName evidence="2">Uncharacterized protein</fullName>
    </submittedName>
</protein>
<organism evidence="2 3">
    <name type="scientific">Allocatelliglobosispora scoriae</name>
    <dbReference type="NCBI Taxonomy" id="643052"/>
    <lineage>
        <taxon>Bacteria</taxon>
        <taxon>Bacillati</taxon>
        <taxon>Actinomycetota</taxon>
        <taxon>Actinomycetes</taxon>
        <taxon>Micromonosporales</taxon>
        <taxon>Micromonosporaceae</taxon>
        <taxon>Allocatelliglobosispora</taxon>
    </lineage>
</organism>
<dbReference type="EMBL" id="JACHMN010000002">
    <property type="protein sequence ID" value="MBB5868162.1"/>
    <property type="molecule type" value="Genomic_DNA"/>
</dbReference>